<sequence>MLVFIVRRVIISFFILLAATFVMYMLTANAGNPLQDLQESRAPNRDALIEARIRLLNLDTPAPLRYFIWLKGAAGCLAPFVFECDLGQSIQGQDVSALLSVALTQTLQLVIAATVLAMILGITVGIVTALRQYSGLDYTVTFSAFLFFSLPIFWVAVLLKEYGAIRFNDWLADPSIPIVVAVVLGIISGLFWMMVVAGDRSRRLTTFAAAFVASAGALWLLSETQWFADPGLGIIVIAITAAGLAFLTTAVVAGFTYRNVLYAALAAAGVGIICHFALDSVLEDPSGLTIVGLALVTIAVGLGIGYALGGMQRRQAMQAAVLTGLGTGALLFLDRLLGAWDTYSDRVGGRVIATIGARTPNFEGTFWESGLDRVTHLILPTIAIVLISFATYTRYTRSSMLEVLNQDYVRTARSKGLAERGVVVKHAFRNAMIPITTLMAFDFAGVLSGAVITENVFGWTGLGKLFTDALTRVDPNPVMGFFLLAGTAAVLFNMLADIAYAFLDPRIRLS</sequence>
<dbReference type="PANTHER" id="PTHR43163:SF6">
    <property type="entry name" value="DIPEPTIDE TRANSPORT SYSTEM PERMEASE PROTEIN DPPB-RELATED"/>
    <property type="match status" value="1"/>
</dbReference>
<dbReference type="InterPro" id="IPR035906">
    <property type="entry name" value="MetI-like_sf"/>
</dbReference>
<feature type="transmembrane region" description="Helical" evidence="7">
    <location>
        <begin position="316"/>
        <end position="333"/>
    </location>
</feature>
<dbReference type="SUPFAM" id="SSF161098">
    <property type="entry name" value="MetI-like"/>
    <property type="match status" value="1"/>
</dbReference>
<dbReference type="Gene3D" id="1.10.3720.10">
    <property type="entry name" value="MetI-like"/>
    <property type="match status" value="1"/>
</dbReference>
<keyword evidence="3" id="KW-1003">Cell membrane</keyword>
<keyword evidence="10" id="KW-1185">Reference proteome</keyword>
<dbReference type="Proteomes" id="UP000182977">
    <property type="component" value="Chromosome I"/>
</dbReference>
<feature type="transmembrane region" description="Helical" evidence="7">
    <location>
        <begin position="9"/>
        <end position="27"/>
    </location>
</feature>
<dbReference type="STRING" id="419479.SAMN04488563_2531"/>
<feature type="transmembrane region" description="Helical" evidence="7">
    <location>
        <begin position="374"/>
        <end position="392"/>
    </location>
</feature>
<evidence type="ECO:0000256" key="3">
    <source>
        <dbReference type="ARBA" id="ARBA00022475"/>
    </source>
</evidence>
<feature type="transmembrane region" description="Helical" evidence="7">
    <location>
        <begin position="136"/>
        <end position="156"/>
    </location>
</feature>
<comment type="similarity">
    <text evidence="7">Belongs to the binding-protein-dependent transport system permease family.</text>
</comment>
<gene>
    <name evidence="9" type="ORF">SAMN04488563_2531</name>
</gene>
<dbReference type="PANTHER" id="PTHR43163">
    <property type="entry name" value="DIPEPTIDE TRANSPORT SYSTEM PERMEASE PROTEIN DPPB-RELATED"/>
    <property type="match status" value="1"/>
</dbReference>
<dbReference type="CDD" id="cd06261">
    <property type="entry name" value="TM_PBP2"/>
    <property type="match status" value="1"/>
</dbReference>
<feature type="transmembrane region" description="Helical" evidence="7">
    <location>
        <begin position="234"/>
        <end position="253"/>
    </location>
</feature>
<evidence type="ECO:0000259" key="8">
    <source>
        <dbReference type="PROSITE" id="PS50928"/>
    </source>
</evidence>
<keyword evidence="5 7" id="KW-1133">Transmembrane helix</keyword>
<feature type="transmembrane region" description="Helical" evidence="7">
    <location>
        <begin position="435"/>
        <end position="458"/>
    </location>
</feature>
<dbReference type="Pfam" id="PF00528">
    <property type="entry name" value="BPD_transp_1"/>
    <property type="match status" value="1"/>
</dbReference>
<dbReference type="GO" id="GO:0055085">
    <property type="term" value="P:transmembrane transport"/>
    <property type="evidence" value="ECO:0007669"/>
    <property type="project" value="InterPro"/>
</dbReference>
<feature type="transmembrane region" description="Helical" evidence="7">
    <location>
        <begin position="478"/>
        <end position="503"/>
    </location>
</feature>
<evidence type="ECO:0000256" key="2">
    <source>
        <dbReference type="ARBA" id="ARBA00022448"/>
    </source>
</evidence>
<evidence type="ECO:0000313" key="9">
    <source>
        <dbReference type="EMBL" id="SDU53955.1"/>
    </source>
</evidence>
<evidence type="ECO:0000256" key="6">
    <source>
        <dbReference type="ARBA" id="ARBA00023136"/>
    </source>
</evidence>
<feature type="domain" description="ABC transmembrane type-1" evidence="8">
    <location>
        <begin position="103"/>
        <end position="500"/>
    </location>
</feature>
<dbReference type="GO" id="GO:0005886">
    <property type="term" value="C:plasma membrane"/>
    <property type="evidence" value="ECO:0007669"/>
    <property type="project" value="UniProtKB-SubCell"/>
</dbReference>
<protein>
    <submittedName>
        <fullName evidence="9">Peptide/nickel transport system permease protein</fullName>
    </submittedName>
</protein>
<dbReference type="EMBL" id="LT629791">
    <property type="protein sequence ID" value="SDU53955.1"/>
    <property type="molecule type" value="Genomic_DNA"/>
</dbReference>
<accession>A0A1H2JCQ7</accession>
<proteinExistence type="inferred from homology"/>
<comment type="subcellular location">
    <subcellularLocation>
        <location evidence="1 7">Cell membrane</location>
        <topology evidence="1 7">Multi-pass membrane protein</topology>
    </subcellularLocation>
</comment>
<reference evidence="10" key="1">
    <citation type="submission" date="2016-10" db="EMBL/GenBank/DDBJ databases">
        <authorList>
            <person name="Varghese N."/>
            <person name="Submissions S."/>
        </authorList>
    </citation>
    <scope>NUCLEOTIDE SEQUENCE [LARGE SCALE GENOMIC DNA]</scope>
    <source>
        <strain evidence="10">DSM 45079</strain>
    </source>
</reference>
<keyword evidence="2 7" id="KW-0813">Transport</keyword>
<keyword evidence="6 7" id="KW-0472">Membrane</keyword>
<feature type="transmembrane region" description="Helical" evidence="7">
    <location>
        <begin position="107"/>
        <end position="129"/>
    </location>
</feature>
<dbReference type="PROSITE" id="PS50928">
    <property type="entry name" value="ABC_TM1"/>
    <property type="match status" value="1"/>
</dbReference>
<evidence type="ECO:0000256" key="4">
    <source>
        <dbReference type="ARBA" id="ARBA00022692"/>
    </source>
</evidence>
<evidence type="ECO:0000256" key="1">
    <source>
        <dbReference type="ARBA" id="ARBA00004651"/>
    </source>
</evidence>
<dbReference type="OrthoDB" id="147639at2"/>
<evidence type="ECO:0000256" key="5">
    <source>
        <dbReference type="ARBA" id="ARBA00022989"/>
    </source>
</evidence>
<evidence type="ECO:0000256" key="7">
    <source>
        <dbReference type="RuleBase" id="RU363032"/>
    </source>
</evidence>
<keyword evidence="4 7" id="KW-0812">Transmembrane</keyword>
<dbReference type="InterPro" id="IPR000515">
    <property type="entry name" value="MetI-like"/>
</dbReference>
<feature type="transmembrane region" description="Helical" evidence="7">
    <location>
        <begin position="176"/>
        <end position="197"/>
    </location>
</feature>
<feature type="transmembrane region" description="Helical" evidence="7">
    <location>
        <begin position="260"/>
        <end position="278"/>
    </location>
</feature>
<dbReference type="PRINTS" id="PR00173">
    <property type="entry name" value="EDTRNSPORT"/>
</dbReference>
<name>A0A1H2JCQ7_9ACTN</name>
<organism evidence="9 10">
    <name type="scientific">Jiangella alkaliphila</name>
    <dbReference type="NCBI Taxonomy" id="419479"/>
    <lineage>
        <taxon>Bacteria</taxon>
        <taxon>Bacillati</taxon>
        <taxon>Actinomycetota</taxon>
        <taxon>Actinomycetes</taxon>
        <taxon>Jiangellales</taxon>
        <taxon>Jiangellaceae</taxon>
        <taxon>Jiangella</taxon>
    </lineage>
</organism>
<feature type="transmembrane region" description="Helical" evidence="7">
    <location>
        <begin position="290"/>
        <end position="309"/>
    </location>
</feature>
<dbReference type="RefSeq" id="WP_046769116.1">
    <property type="nucleotide sequence ID" value="NZ_KQ061230.1"/>
</dbReference>
<feature type="transmembrane region" description="Helical" evidence="7">
    <location>
        <begin position="204"/>
        <end position="222"/>
    </location>
</feature>
<evidence type="ECO:0000313" key="10">
    <source>
        <dbReference type="Proteomes" id="UP000182977"/>
    </source>
</evidence>
<dbReference type="AlphaFoldDB" id="A0A1H2JCQ7"/>